<dbReference type="CDD" id="cd01586">
    <property type="entry name" value="AcnA_IRP"/>
    <property type="match status" value="1"/>
</dbReference>
<dbReference type="InterPro" id="IPR044137">
    <property type="entry name" value="AcnA_IRP_Swivel"/>
</dbReference>
<evidence type="ECO:0000256" key="3">
    <source>
        <dbReference type="ARBA" id="ARBA00007185"/>
    </source>
</evidence>
<gene>
    <name evidence="14" type="primary">acnA</name>
    <name evidence="14" type="ORF">AB5I84_10105</name>
</gene>
<dbReference type="Proteomes" id="UP001562065">
    <property type="component" value="Unassembled WGS sequence"/>
</dbReference>
<proteinExistence type="inferred from homology"/>
<dbReference type="InterPro" id="IPR000573">
    <property type="entry name" value="AconitaseA/IPMdHydase_ssu_swvl"/>
</dbReference>
<sequence>MTSNRGPHHQAASALLHTPHGDYRYVRLASLADHGWGDLDALPFSLKVLLENLLRWEDGVSVTAADLEALVRWPETRTSQREIAFRPARVLMQDFTGVPAIVDLAAMREAIAAAGGDPQRINPLTPVDLVIDHSVMVDHFGTPLAFNDNVEMEFERNRERYQFLRWGQHAFNNFRVVPPGTGICHQVNLEYLARGVWTNDDGEGAPWAYPDTLVGTDSHTTMINGLGVLGWGVGGIEAEAAMLGQPVSMLIPEVIGVHLTGKLREGLTATDLVLTLTELLRKRGVVGKFVEFFGDGLDDLSLADRATMANMAPEYGATCGFFPIDHRTLEYLRLSGRDDATVSLVEHYCREQGLWRESGMTTPTFTDVLTLDLDQVEPSLAGPKRPQDRVPLHQVPAAFRALSAAPDAPQQEARQDNESGLPASRERDGVDHDAPEREEAAEHRLQDGDVVIAAITSCTNTSNPSVMLAAGLVARNAVARGLQRKPWVKTSLAPGSKVVSDYLAAAGLQQPLDELGFNLVGYGCTTCIGNSGPLPDVIEAAIAADNLLVSSVLSGNRNFEGRVHQSVKANWLASPPLVVAYALAGTVKIDFERQPLGYDGDGQPVFLRDLWPSSADIQQALAVVSGSMFARQYASVFDGDEQWQALPSGDDDTYRWQPESTYIRRPSFFDGLGVAVPDITPVIGARVLALLGDSITTDHISPAGTIKADSPAGHYLQGHGVEPLAFNSYGSRRGNHEVMMRGTFANVRLRNEMVPGVEGGMTRHIPGDEILPIYGAAMRYQQEQRPSVVIAGKEYGTGSSRDWAAKGTFLLGVRAVIAESFERIHRSNLIGMGVLPLEFTGGDTRHSLGLTGTELVDLPELNNQLQPGQTVTAVFRQGAIEKTVQLRCRIDTATEAEYYRHGGILHYVLRQMMAS</sequence>
<evidence type="ECO:0000259" key="12">
    <source>
        <dbReference type="Pfam" id="PF00330"/>
    </source>
</evidence>
<evidence type="ECO:0000256" key="11">
    <source>
        <dbReference type="SAM" id="MobiDB-lite"/>
    </source>
</evidence>
<dbReference type="InterPro" id="IPR018136">
    <property type="entry name" value="Aconitase_4Fe-4S_BS"/>
</dbReference>
<dbReference type="SUPFAM" id="SSF53732">
    <property type="entry name" value="Aconitase iron-sulfur domain"/>
    <property type="match status" value="1"/>
</dbReference>
<dbReference type="GO" id="GO:0003994">
    <property type="term" value="F:aconitate hydratase activity"/>
    <property type="evidence" value="ECO:0007669"/>
    <property type="project" value="UniProtKB-EC"/>
</dbReference>
<evidence type="ECO:0000256" key="8">
    <source>
        <dbReference type="ARBA" id="ARBA00023239"/>
    </source>
</evidence>
<dbReference type="EC" id="4.2.1.3" evidence="10"/>
<dbReference type="PROSITE" id="PS01244">
    <property type="entry name" value="ACONITASE_2"/>
    <property type="match status" value="1"/>
</dbReference>
<dbReference type="EMBL" id="JBGCUO010000001">
    <property type="protein sequence ID" value="MEY1662499.1"/>
    <property type="molecule type" value="Genomic_DNA"/>
</dbReference>
<dbReference type="PROSITE" id="PS00450">
    <property type="entry name" value="ACONITASE_1"/>
    <property type="match status" value="1"/>
</dbReference>
<dbReference type="Gene3D" id="3.30.499.10">
    <property type="entry name" value="Aconitase, domain 3"/>
    <property type="match status" value="2"/>
</dbReference>
<dbReference type="PANTHER" id="PTHR11670">
    <property type="entry name" value="ACONITASE/IRON-RESPONSIVE ELEMENT FAMILY MEMBER"/>
    <property type="match status" value="1"/>
</dbReference>
<comment type="pathway">
    <text evidence="2">Carbohydrate metabolism; tricarboxylic acid cycle; isocitrate from oxaloacetate: step 2/2.</text>
</comment>
<reference evidence="14 15" key="1">
    <citation type="submission" date="2024-07" db="EMBL/GenBank/DDBJ databases">
        <authorList>
            <person name="Ren Q."/>
        </authorList>
    </citation>
    <scope>NUCLEOTIDE SEQUENCE [LARGE SCALE GENOMIC DNA]</scope>
    <source>
        <strain evidence="14 15">REN37</strain>
    </source>
</reference>
<evidence type="ECO:0000259" key="13">
    <source>
        <dbReference type="Pfam" id="PF00694"/>
    </source>
</evidence>
<organism evidence="14 15">
    <name type="scientific">Isoalcanivorax beigongshangi</name>
    <dbReference type="NCBI Taxonomy" id="3238810"/>
    <lineage>
        <taxon>Bacteria</taxon>
        <taxon>Pseudomonadati</taxon>
        <taxon>Pseudomonadota</taxon>
        <taxon>Gammaproteobacteria</taxon>
        <taxon>Oceanospirillales</taxon>
        <taxon>Alcanivoracaceae</taxon>
        <taxon>Isoalcanivorax</taxon>
    </lineage>
</organism>
<dbReference type="CDD" id="cd01580">
    <property type="entry name" value="AcnA_IRP_Swivel"/>
    <property type="match status" value="1"/>
</dbReference>
<comment type="catalytic activity">
    <reaction evidence="9 10">
        <text>citrate = D-threo-isocitrate</text>
        <dbReference type="Rhea" id="RHEA:10336"/>
        <dbReference type="ChEBI" id="CHEBI:15562"/>
        <dbReference type="ChEBI" id="CHEBI:16947"/>
        <dbReference type="EC" id="4.2.1.3"/>
    </reaction>
</comment>
<evidence type="ECO:0000256" key="4">
    <source>
        <dbReference type="ARBA" id="ARBA00022485"/>
    </source>
</evidence>
<keyword evidence="4 10" id="KW-0004">4Fe-4S</keyword>
<evidence type="ECO:0000256" key="5">
    <source>
        <dbReference type="ARBA" id="ARBA00022723"/>
    </source>
</evidence>
<evidence type="ECO:0000256" key="6">
    <source>
        <dbReference type="ARBA" id="ARBA00023004"/>
    </source>
</evidence>
<dbReference type="NCBIfam" id="TIGR01341">
    <property type="entry name" value="aconitase_1"/>
    <property type="match status" value="1"/>
</dbReference>
<name>A0ABV4AI35_9GAMM</name>
<dbReference type="InterPro" id="IPR015931">
    <property type="entry name" value="Acnase/IPM_dHydase_lsu_aba_1/3"/>
</dbReference>
<comment type="function">
    <text evidence="10">Catalyzes the isomerization of citrate to isocitrate via cis-aconitate.</text>
</comment>
<protein>
    <recommendedName>
        <fullName evidence="10">Aconitate hydratase</fullName>
        <shortName evidence="10">Aconitase</shortName>
        <ecNumber evidence="10">4.2.1.3</ecNumber>
    </recommendedName>
</protein>
<evidence type="ECO:0000256" key="1">
    <source>
        <dbReference type="ARBA" id="ARBA00001966"/>
    </source>
</evidence>
<keyword evidence="6 10" id="KW-0408">Iron</keyword>
<evidence type="ECO:0000313" key="15">
    <source>
        <dbReference type="Proteomes" id="UP001562065"/>
    </source>
</evidence>
<keyword evidence="8 10" id="KW-0456">Lyase</keyword>
<evidence type="ECO:0000256" key="7">
    <source>
        <dbReference type="ARBA" id="ARBA00023014"/>
    </source>
</evidence>
<dbReference type="Pfam" id="PF00694">
    <property type="entry name" value="Aconitase_C"/>
    <property type="match status" value="1"/>
</dbReference>
<dbReference type="InterPro" id="IPR036008">
    <property type="entry name" value="Aconitase_4Fe-4S_dom"/>
</dbReference>
<dbReference type="InterPro" id="IPR006249">
    <property type="entry name" value="Aconitase/IRP2"/>
</dbReference>
<dbReference type="NCBIfam" id="NF009520">
    <property type="entry name" value="PRK12881.1"/>
    <property type="match status" value="1"/>
</dbReference>
<evidence type="ECO:0000313" key="14">
    <source>
        <dbReference type="EMBL" id="MEY1662499.1"/>
    </source>
</evidence>
<dbReference type="Gene3D" id="6.10.190.10">
    <property type="match status" value="1"/>
</dbReference>
<comment type="caution">
    <text evidence="14">The sequence shown here is derived from an EMBL/GenBank/DDBJ whole genome shotgun (WGS) entry which is preliminary data.</text>
</comment>
<comment type="similarity">
    <text evidence="3 10">Belongs to the aconitase/IPM isomerase family.</text>
</comment>
<dbReference type="Pfam" id="PF00330">
    <property type="entry name" value="Aconitase"/>
    <property type="match status" value="1"/>
</dbReference>
<accession>A0ABV4AI35</accession>
<feature type="region of interest" description="Disordered" evidence="11">
    <location>
        <begin position="404"/>
        <end position="445"/>
    </location>
</feature>
<evidence type="ECO:0000256" key="9">
    <source>
        <dbReference type="ARBA" id="ARBA00023501"/>
    </source>
</evidence>
<feature type="compositionally biased region" description="Basic and acidic residues" evidence="11">
    <location>
        <begin position="424"/>
        <end position="445"/>
    </location>
</feature>
<evidence type="ECO:0000256" key="10">
    <source>
        <dbReference type="RuleBase" id="RU361275"/>
    </source>
</evidence>
<keyword evidence="15" id="KW-1185">Reference proteome</keyword>
<keyword evidence="7 10" id="KW-0411">Iron-sulfur</keyword>
<feature type="domain" description="Aconitase/3-isopropylmalate dehydratase large subunit alpha/beta/alpha" evidence="12">
    <location>
        <begin position="79"/>
        <end position="585"/>
    </location>
</feature>
<dbReference type="InterPro" id="IPR015928">
    <property type="entry name" value="Aconitase/3IPM_dehydase_swvl"/>
</dbReference>
<dbReference type="InterPro" id="IPR001030">
    <property type="entry name" value="Acoase/IPM_deHydtase_lsu_aba"/>
</dbReference>
<dbReference type="SUPFAM" id="SSF52016">
    <property type="entry name" value="LeuD/IlvD-like"/>
    <property type="match status" value="1"/>
</dbReference>
<dbReference type="NCBIfam" id="NF006757">
    <property type="entry name" value="PRK09277.1"/>
    <property type="match status" value="1"/>
</dbReference>
<dbReference type="PRINTS" id="PR00415">
    <property type="entry name" value="ACONITASE"/>
</dbReference>
<feature type="domain" description="Aconitase A/isopropylmalate dehydratase small subunit swivel" evidence="13">
    <location>
        <begin position="714"/>
        <end position="840"/>
    </location>
</feature>
<comment type="cofactor">
    <cofactor evidence="1">
        <name>[4Fe-4S] cluster</name>
        <dbReference type="ChEBI" id="CHEBI:49883"/>
    </cofactor>
</comment>
<dbReference type="Gene3D" id="3.20.19.10">
    <property type="entry name" value="Aconitase, domain 4"/>
    <property type="match status" value="1"/>
</dbReference>
<keyword evidence="5" id="KW-0479">Metal-binding</keyword>
<dbReference type="RefSeq" id="WP_369455733.1">
    <property type="nucleotide sequence ID" value="NZ_JBGCUO010000001.1"/>
</dbReference>
<evidence type="ECO:0000256" key="2">
    <source>
        <dbReference type="ARBA" id="ARBA00004717"/>
    </source>
</evidence>